<protein>
    <submittedName>
        <fullName evidence="1">Uncharacterized protein</fullName>
    </submittedName>
</protein>
<name>A0A1W2M4A7_9PSEU</name>
<comment type="caution">
    <text evidence="1">The sequence shown here is derived from an EMBL/GenBank/DDBJ whole genome shotgun (WGS) entry which is preliminary data.</text>
</comment>
<organism evidence="1 2">
    <name type="scientific">Amycolatopsis keratiniphila subsp. keratiniphila</name>
    <dbReference type="NCBI Taxonomy" id="227715"/>
    <lineage>
        <taxon>Bacteria</taxon>
        <taxon>Bacillati</taxon>
        <taxon>Actinomycetota</taxon>
        <taxon>Actinomycetes</taxon>
        <taxon>Pseudonocardiales</taxon>
        <taxon>Pseudonocardiaceae</taxon>
        <taxon>Amycolatopsis</taxon>
        <taxon>Amycolatopsis japonica group</taxon>
    </lineage>
</organism>
<sequence>MANTPFDAQHSAYAFLSYSMAVSPWFDAFVCVVPRAVENVVGRLLASPTDRDLQYGVPGLRVTAAVDFRTYHLVHLPTGAKMVIASRADFPPVSEIQRVGPYRETWSAEHYVGAENPLTEVEREALSRIPSMSSGIERILAALVSRLDTRDPSGKWAMGMWWYDPLLRPRPAEYRRGRKIALWGQGSTWDLRWNGWPSPEDLIACLTAPVIGVPHLTAAQRSSSEWVITLDGCHLTLRYAPYERP</sequence>
<dbReference type="AlphaFoldDB" id="A0A1W2M4A7"/>
<accession>A0A1W2M4A7</accession>
<proteinExistence type="predicted"/>
<evidence type="ECO:0000313" key="2">
    <source>
        <dbReference type="Proteomes" id="UP000076660"/>
    </source>
</evidence>
<gene>
    <name evidence="1" type="ORF">AVR91_0200440</name>
</gene>
<evidence type="ECO:0000313" key="1">
    <source>
        <dbReference type="EMBL" id="ONF75019.1"/>
    </source>
</evidence>
<reference evidence="1 2" key="1">
    <citation type="submission" date="2016-12" db="EMBL/GenBank/DDBJ databases">
        <title>Amycolatopsis keratiniphila subsp. keratiniphila genome sequencing and assembly.</title>
        <authorList>
            <person name="Mayilraj S."/>
            <person name="Kaur N."/>
        </authorList>
    </citation>
    <scope>NUCLEOTIDE SEQUENCE [LARGE SCALE GENOMIC DNA]</scope>
    <source>
        <strain evidence="1 2">DSM 44409</strain>
    </source>
</reference>
<dbReference type="EMBL" id="LQMT02000002">
    <property type="protein sequence ID" value="ONF75019.1"/>
    <property type="molecule type" value="Genomic_DNA"/>
</dbReference>
<dbReference type="Proteomes" id="UP000076660">
    <property type="component" value="Unassembled WGS sequence"/>
</dbReference>